<dbReference type="AlphaFoldDB" id="A0A4R6EFU9"/>
<dbReference type="Proteomes" id="UP000295129">
    <property type="component" value="Unassembled WGS sequence"/>
</dbReference>
<dbReference type="PANTHER" id="PTHR32332:SF18">
    <property type="entry name" value="2-NITROPROPANE DIOXYGENASE"/>
    <property type="match status" value="1"/>
</dbReference>
<keyword evidence="1" id="KW-0285">Flavoprotein</keyword>
<dbReference type="Pfam" id="PF03060">
    <property type="entry name" value="NMO"/>
    <property type="match status" value="1"/>
</dbReference>
<keyword evidence="5" id="KW-1185">Reference proteome</keyword>
<dbReference type="EMBL" id="SNVV01000001">
    <property type="protein sequence ID" value="TDN57169.1"/>
    <property type="molecule type" value="Genomic_DNA"/>
</dbReference>
<dbReference type="SUPFAM" id="SSF51412">
    <property type="entry name" value="Inosine monophosphate dehydrogenase (IMPDH)"/>
    <property type="match status" value="1"/>
</dbReference>
<dbReference type="RefSeq" id="WP_133588094.1">
    <property type="nucleotide sequence ID" value="NZ_SNVV01000001.1"/>
</dbReference>
<dbReference type="PANTHER" id="PTHR32332">
    <property type="entry name" value="2-NITROPROPANE DIOXYGENASE"/>
    <property type="match status" value="1"/>
</dbReference>
<reference evidence="4 5" key="1">
    <citation type="submission" date="2019-03" db="EMBL/GenBank/DDBJ databases">
        <title>Genomic Encyclopedia of Type Strains, Phase IV (KMG-IV): sequencing the most valuable type-strain genomes for metagenomic binning, comparative biology and taxonomic classification.</title>
        <authorList>
            <person name="Goeker M."/>
        </authorList>
    </citation>
    <scope>NUCLEOTIDE SEQUENCE [LARGE SCALE GENOMIC DNA]</scope>
    <source>
        <strain evidence="4 5">DSM 12121</strain>
    </source>
</reference>
<evidence type="ECO:0000256" key="1">
    <source>
        <dbReference type="ARBA" id="ARBA00022630"/>
    </source>
</evidence>
<dbReference type="InterPro" id="IPR004136">
    <property type="entry name" value="NMO"/>
</dbReference>
<dbReference type="Gene3D" id="3.20.20.70">
    <property type="entry name" value="Aldolase class I"/>
    <property type="match status" value="1"/>
</dbReference>
<name>A0A4R6EFU9_9RHOO</name>
<evidence type="ECO:0000256" key="3">
    <source>
        <dbReference type="ARBA" id="ARBA00023002"/>
    </source>
</evidence>
<sequence>MKRVDDFRLRLGSHEVVPIMVGGMGVDISTAELSLEAARLGGIGHISDAMIPTVSDRRYNTKYVKNKLQQYKFNVANSDKSVVQFDLGLLAEATALHVGKTMEAKRGPGLVFINCMEKLTMNAPKDTLRVRLKAALDHGIEGITLAAGLHLGSFALIQDHPRFNDVKLGIIVSSLRALQLFLKKNARTGRLPDYVVVEGPLAGGHLGFGMDWAKYDLAAIVIEIRDWLKAEQLDIPLIPAGGIFTGTDAVNFLELGAAGVQVATRFTVTQECGLPENVQQEYFKAGENDIEVNQTSPTGYPMRMLKNSPSIGDGIRPNCEAYGYLLDASGNCQYIEAYNREVAAHPDARRVKVYDKTCLCTHMRNFECWTCGHYTYRLKDTTRRNEDGSYRILTAEHVFHDYQYSTDGSIALPKE</sequence>
<evidence type="ECO:0000256" key="2">
    <source>
        <dbReference type="ARBA" id="ARBA00022643"/>
    </source>
</evidence>
<keyword evidence="2" id="KW-0288">FMN</keyword>
<keyword evidence="3" id="KW-0560">Oxidoreductase</keyword>
<keyword evidence="4" id="KW-0503">Monooxygenase</keyword>
<evidence type="ECO:0000313" key="4">
    <source>
        <dbReference type="EMBL" id="TDN57169.1"/>
    </source>
</evidence>
<proteinExistence type="predicted"/>
<protein>
    <submittedName>
        <fullName evidence="4">Nitronate monooxygenase</fullName>
    </submittedName>
</protein>
<dbReference type="OrthoDB" id="9778912at2"/>
<gene>
    <name evidence="4" type="ORF">C7389_101555</name>
</gene>
<evidence type="ECO:0000313" key="5">
    <source>
        <dbReference type="Proteomes" id="UP000295129"/>
    </source>
</evidence>
<organism evidence="4 5">
    <name type="scientific">Azoarcus indigens</name>
    <dbReference type="NCBI Taxonomy" id="29545"/>
    <lineage>
        <taxon>Bacteria</taxon>
        <taxon>Pseudomonadati</taxon>
        <taxon>Pseudomonadota</taxon>
        <taxon>Betaproteobacteria</taxon>
        <taxon>Rhodocyclales</taxon>
        <taxon>Zoogloeaceae</taxon>
        <taxon>Azoarcus</taxon>
    </lineage>
</organism>
<accession>A0A4R6EFU9</accession>
<dbReference type="GO" id="GO:0018580">
    <property type="term" value="F:nitronate monooxygenase activity"/>
    <property type="evidence" value="ECO:0007669"/>
    <property type="project" value="InterPro"/>
</dbReference>
<dbReference type="InterPro" id="IPR013785">
    <property type="entry name" value="Aldolase_TIM"/>
</dbReference>
<comment type="caution">
    <text evidence="4">The sequence shown here is derived from an EMBL/GenBank/DDBJ whole genome shotgun (WGS) entry which is preliminary data.</text>
</comment>
<dbReference type="CDD" id="cd04730">
    <property type="entry name" value="NPD_like"/>
    <property type="match status" value="1"/>
</dbReference>